<dbReference type="InParanoid" id="A0A0C2T5M1"/>
<keyword evidence="2" id="KW-1185">Reference proteome</keyword>
<sequence length="53" mass="6005">MPRYAHLILDFRYATISRTLPKVCFVRIVYPSCLSSNGSARDLIVYRGLVTGN</sequence>
<reference evidence="1 2" key="1">
    <citation type="submission" date="2014-04" db="EMBL/GenBank/DDBJ databases">
        <title>Evolutionary Origins and Diversification of the Mycorrhizal Mutualists.</title>
        <authorList>
            <consortium name="DOE Joint Genome Institute"/>
            <consortium name="Mycorrhizal Genomics Consortium"/>
            <person name="Kohler A."/>
            <person name="Kuo A."/>
            <person name="Nagy L.G."/>
            <person name="Floudas D."/>
            <person name="Copeland A."/>
            <person name="Barry K.W."/>
            <person name="Cichocki N."/>
            <person name="Veneault-Fourrey C."/>
            <person name="LaButti K."/>
            <person name="Lindquist E.A."/>
            <person name="Lipzen A."/>
            <person name="Lundell T."/>
            <person name="Morin E."/>
            <person name="Murat C."/>
            <person name="Riley R."/>
            <person name="Ohm R."/>
            <person name="Sun H."/>
            <person name="Tunlid A."/>
            <person name="Henrissat B."/>
            <person name="Grigoriev I.V."/>
            <person name="Hibbett D.S."/>
            <person name="Martin F."/>
        </authorList>
    </citation>
    <scope>NUCLEOTIDE SEQUENCE [LARGE SCALE GENOMIC DNA]</scope>
    <source>
        <strain evidence="1 2">Koide BX008</strain>
    </source>
</reference>
<dbReference type="Proteomes" id="UP000054549">
    <property type="component" value="Unassembled WGS sequence"/>
</dbReference>
<evidence type="ECO:0000313" key="1">
    <source>
        <dbReference type="EMBL" id="KIL61864.1"/>
    </source>
</evidence>
<organism evidence="1 2">
    <name type="scientific">Amanita muscaria (strain Koide BX008)</name>
    <dbReference type="NCBI Taxonomy" id="946122"/>
    <lineage>
        <taxon>Eukaryota</taxon>
        <taxon>Fungi</taxon>
        <taxon>Dikarya</taxon>
        <taxon>Basidiomycota</taxon>
        <taxon>Agaricomycotina</taxon>
        <taxon>Agaricomycetes</taxon>
        <taxon>Agaricomycetidae</taxon>
        <taxon>Agaricales</taxon>
        <taxon>Pluteineae</taxon>
        <taxon>Amanitaceae</taxon>
        <taxon>Amanita</taxon>
    </lineage>
</organism>
<name>A0A0C2T5M1_AMAMK</name>
<protein>
    <submittedName>
        <fullName evidence="1">Uncharacterized protein</fullName>
    </submittedName>
</protein>
<proteinExistence type="predicted"/>
<dbReference type="EMBL" id="KN818278">
    <property type="protein sequence ID" value="KIL61864.1"/>
    <property type="molecule type" value="Genomic_DNA"/>
</dbReference>
<evidence type="ECO:0000313" key="2">
    <source>
        <dbReference type="Proteomes" id="UP000054549"/>
    </source>
</evidence>
<dbReference type="HOGENOM" id="CLU_3068176_0_0_1"/>
<accession>A0A0C2T5M1</accession>
<dbReference type="AlphaFoldDB" id="A0A0C2T5M1"/>
<gene>
    <name evidence="1" type="ORF">M378DRAFT_812316</name>
</gene>